<proteinExistence type="predicted"/>
<protein>
    <recommendedName>
        <fullName evidence="3">Starch-binding associating with outer membrane</fullName>
    </recommendedName>
</protein>
<dbReference type="Proteomes" id="UP001549146">
    <property type="component" value="Unassembled WGS sequence"/>
</dbReference>
<evidence type="ECO:0000313" key="1">
    <source>
        <dbReference type="EMBL" id="MET3732715.1"/>
    </source>
</evidence>
<dbReference type="EMBL" id="JBEPMO010000017">
    <property type="protein sequence ID" value="MET3732715.1"/>
    <property type="molecule type" value="Genomic_DNA"/>
</dbReference>
<dbReference type="SUPFAM" id="SSF48452">
    <property type="entry name" value="TPR-like"/>
    <property type="match status" value="1"/>
</dbReference>
<dbReference type="InterPro" id="IPR011990">
    <property type="entry name" value="TPR-like_helical_dom_sf"/>
</dbReference>
<comment type="caution">
    <text evidence="1">The sequence shown here is derived from an EMBL/GenBank/DDBJ whole genome shotgun (WGS) entry which is preliminary data.</text>
</comment>
<evidence type="ECO:0008006" key="3">
    <source>
        <dbReference type="Google" id="ProtNLM"/>
    </source>
</evidence>
<dbReference type="Pfam" id="PF12771">
    <property type="entry name" value="SusD-like_2"/>
    <property type="match status" value="1"/>
</dbReference>
<reference evidence="1 2" key="1">
    <citation type="submission" date="2024-06" db="EMBL/GenBank/DDBJ databases">
        <title>Genomic Encyclopedia of Type Strains, Phase IV (KMG-IV): sequencing the most valuable type-strain genomes for metagenomic binning, comparative biology and taxonomic classification.</title>
        <authorList>
            <person name="Goeker M."/>
        </authorList>
    </citation>
    <scope>NUCLEOTIDE SEQUENCE [LARGE SCALE GENOMIC DNA]</scope>
    <source>
        <strain evidence="1 2">DSM 29388</strain>
    </source>
</reference>
<gene>
    <name evidence="1" type="ORF">ABID46_002305</name>
</gene>
<dbReference type="PROSITE" id="PS51257">
    <property type="entry name" value="PROKAR_LIPOPROTEIN"/>
    <property type="match status" value="1"/>
</dbReference>
<dbReference type="Gene3D" id="1.25.40.390">
    <property type="match status" value="1"/>
</dbReference>
<dbReference type="InterPro" id="IPR041662">
    <property type="entry name" value="SusD-like_2"/>
</dbReference>
<name>A0ABV2LVX9_9FLAO</name>
<organism evidence="1 2">
    <name type="scientific">Moheibacter stercoris</name>
    <dbReference type="NCBI Taxonomy" id="1628251"/>
    <lineage>
        <taxon>Bacteria</taxon>
        <taxon>Pseudomonadati</taxon>
        <taxon>Bacteroidota</taxon>
        <taxon>Flavobacteriia</taxon>
        <taxon>Flavobacteriales</taxon>
        <taxon>Weeksellaceae</taxon>
        <taxon>Moheibacter</taxon>
    </lineage>
</organism>
<sequence length="493" mass="56760">MKKYFKILAILAVGAFTISCESDLDEINTNPNDPSQVSPELLLTYAQRNSFQIESKDPNYALRMLVYTGIENQYQYYKWANGSFGKYNVLMNVTKMMEEAERVDNENYLAIGKFLRAYHFYSLTMRFGEIPYSEALKGETEGFFQPKYDTQADVFVGILNELKEANDLINSQDPINGDIVYGGDATKWKKLINTFRLKVLMTLSNKGTVGNINVAQEFATIYNTQPLMMSNQDSGLMEFFDQANNRYTFFNDSDYGSSLYMSDSFIELFQERQDPRIFSFAERTTSAATAGLAITDFDAYNGGNPTAPYSDNEILIQQGNISKVNERFYKNPTNEPSNFLSYSEQEFMLAEASLRGWISSNAKEHYENAIESSFEFYISNVPDAHLYFEGFDINTYINQPLVNLDNANSTEQKLNFVMLQKYMTMFHQNSWTAYFDYLRTGFPELPQQAGVTPPLRWLYPNSEYNNNTVNLEESLQRQFGGNDNIRSITWLYQ</sequence>
<dbReference type="RefSeq" id="WP_354510201.1">
    <property type="nucleotide sequence ID" value="NZ_JBEPMO010000017.1"/>
</dbReference>
<evidence type="ECO:0000313" key="2">
    <source>
        <dbReference type="Proteomes" id="UP001549146"/>
    </source>
</evidence>
<accession>A0ABV2LVX9</accession>
<keyword evidence="2" id="KW-1185">Reference proteome</keyword>